<dbReference type="GO" id="GO:0008270">
    <property type="term" value="F:zinc ion binding"/>
    <property type="evidence" value="ECO:0007669"/>
    <property type="project" value="UniProtKB-KW"/>
</dbReference>
<evidence type="ECO:0000256" key="2">
    <source>
        <dbReference type="ARBA" id="ARBA00022771"/>
    </source>
</evidence>
<dbReference type="AlphaFoldDB" id="A0AAD5DVG0"/>
<dbReference type="SUPFAM" id="SSF144232">
    <property type="entry name" value="HIT/MYND zinc finger-like"/>
    <property type="match status" value="1"/>
</dbReference>
<protein>
    <recommendedName>
        <fullName evidence="5">MYND-type domain-containing protein</fullName>
    </recommendedName>
</protein>
<dbReference type="PROSITE" id="PS50865">
    <property type="entry name" value="ZF_MYND_2"/>
    <property type="match status" value="1"/>
</dbReference>
<name>A0AAD5DVG0_9CHLO</name>
<dbReference type="EMBL" id="JADXDR010000031">
    <property type="protein sequence ID" value="KAI7844407.1"/>
    <property type="molecule type" value="Genomic_DNA"/>
</dbReference>
<comment type="caution">
    <text evidence="6">The sequence shown here is derived from an EMBL/GenBank/DDBJ whole genome shotgun (WGS) entry which is preliminary data.</text>
</comment>
<feature type="domain" description="MYND-type" evidence="5">
    <location>
        <begin position="797"/>
        <end position="844"/>
    </location>
</feature>
<keyword evidence="1" id="KW-0479">Metal-binding</keyword>
<evidence type="ECO:0000313" key="7">
    <source>
        <dbReference type="Proteomes" id="UP001205105"/>
    </source>
</evidence>
<accession>A0AAD5DVG0</accession>
<dbReference type="Proteomes" id="UP001205105">
    <property type="component" value="Unassembled WGS sequence"/>
</dbReference>
<organism evidence="6 7">
    <name type="scientific">Chlorella ohadii</name>
    <dbReference type="NCBI Taxonomy" id="2649997"/>
    <lineage>
        <taxon>Eukaryota</taxon>
        <taxon>Viridiplantae</taxon>
        <taxon>Chlorophyta</taxon>
        <taxon>core chlorophytes</taxon>
        <taxon>Trebouxiophyceae</taxon>
        <taxon>Chlorellales</taxon>
        <taxon>Chlorellaceae</taxon>
        <taxon>Chlorella clade</taxon>
        <taxon>Chlorella</taxon>
    </lineage>
</organism>
<proteinExistence type="predicted"/>
<keyword evidence="3" id="KW-0862">Zinc</keyword>
<sequence>MSSDLLDSLQRLAHGFSAPCASLADAQALLADVGALQGEAQRHELSNPAEVSSALATLLQHFGALGRALLSAPELDATLETQFHAACVAIEGCAHLAGRLLLQHNDLFRLASTLTLVFVAGPALLQQCASSIATPAQCASVLIKCNHQLAAAASVLKTATNLHRQPEAGVAFFRTAGRPDAVLPWLAAVSQALLALPERLEDNDQQLLGGSGYSAQDWHARALADYACVAQELASVSDAYNTAMQQSPATQQAMLSVLLDCCLPVLAAGSLPDTLADEMHPAYGLAVCLGFALELPCADYVPTAHMQRPASAAYLQQALQVVAALPLQRREADTAGRFGTQHAGTALLLGRLCIHGNLPASTAAAAAWPFVEAVPRLAAMLAALAADDSIPASYVDIACYGLQLAGYGLLQHLPPISTDSQLAAWAAAVDAPLRLAPVLLQLQERCRSVNDSQAPLRLSQQLLGLLGSAEAAATHVKGKHAAAQPAAADERLVQQLWALHTSMCRLVAWLATDPGGGRAAVLPGGQEQGSDQLLKAFCHARQALMGEATRALKEGLLSKERLHGMCAAHAAALQSAVQLAGGLTGCRRMLAFVVEDLLIISRNCEALLTDGSLLALFSEALVQLADILPLANQDFRLRATELLMQSVGIFPQVAAALARCGALQPIVEQARQLERSGVSEVALGLFAVAPHAVFTLDLAAREVLEAVERPTAAQLLLLLQMRQLVGIADGLEISADARNAAVLAQLPLVSRHLPAAARLADLLRQWWQPAMQPERHKEAQLALAQAAATRSCAYLHCANLGGEGGPAAGQGAGSKRCSACHTVWYCGTACSHADWWEGGHRRVCKTLGAARRAAKEAAAAASAEGGESQQCS</sequence>
<gene>
    <name evidence="6" type="ORF">COHA_002001</name>
</gene>
<evidence type="ECO:0000313" key="6">
    <source>
        <dbReference type="EMBL" id="KAI7844407.1"/>
    </source>
</evidence>
<dbReference type="Pfam" id="PF01753">
    <property type="entry name" value="zf-MYND"/>
    <property type="match status" value="1"/>
</dbReference>
<evidence type="ECO:0000256" key="4">
    <source>
        <dbReference type="PROSITE-ProRule" id="PRU00134"/>
    </source>
</evidence>
<dbReference type="InterPro" id="IPR002893">
    <property type="entry name" value="Znf_MYND"/>
</dbReference>
<evidence type="ECO:0000259" key="5">
    <source>
        <dbReference type="PROSITE" id="PS50865"/>
    </source>
</evidence>
<reference evidence="6" key="1">
    <citation type="submission" date="2020-11" db="EMBL/GenBank/DDBJ databases">
        <title>Chlorella ohadii genome sequencing and assembly.</title>
        <authorList>
            <person name="Murik O."/>
            <person name="Treves H."/>
            <person name="Kedem I."/>
            <person name="Shotland Y."/>
            <person name="Kaplan A."/>
        </authorList>
    </citation>
    <scope>NUCLEOTIDE SEQUENCE</scope>
    <source>
        <strain evidence="6">1</strain>
    </source>
</reference>
<keyword evidence="2 4" id="KW-0863">Zinc-finger</keyword>
<evidence type="ECO:0000256" key="1">
    <source>
        <dbReference type="ARBA" id="ARBA00022723"/>
    </source>
</evidence>
<keyword evidence="7" id="KW-1185">Reference proteome</keyword>
<dbReference type="Gene3D" id="6.10.140.2220">
    <property type="match status" value="1"/>
</dbReference>
<evidence type="ECO:0000256" key="3">
    <source>
        <dbReference type="ARBA" id="ARBA00022833"/>
    </source>
</evidence>